<comment type="similarity">
    <text evidence="1">Belongs to the TEC1 family.</text>
</comment>
<accession>A0AAD5V0J7</accession>
<organism evidence="5 6">
    <name type="scientific">Meripilus lineatus</name>
    <dbReference type="NCBI Taxonomy" id="2056292"/>
    <lineage>
        <taxon>Eukaryota</taxon>
        <taxon>Fungi</taxon>
        <taxon>Dikarya</taxon>
        <taxon>Basidiomycota</taxon>
        <taxon>Agaricomycotina</taxon>
        <taxon>Agaricomycetes</taxon>
        <taxon>Polyporales</taxon>
        <taxon>Meripilaceae</taxon>
        <taxon>Meripilus</taxon>
    </lineage>
</organism>
<evidence type="ECO:0000313" key="6">
    <source>
        <dbReference type="Proteomes" id="UP001212997"/>
    </source>
</evidence>
<feature type="domain" description="TEA" evidence="4">
    <location>
        <begin position="57"/>
        <end position="129"/>
    </location>
</feature>
<dbReference type="SMART" id="SM00426">
    <property type="entry name" value="TEA"/>
    <property type="match status" value="1"/>
</dbReference>
<evidence type="ECO:0000256" key="1">
    <source>
        <dbReference type="ARBA" id="ARBA00008421"/>
    </source>
</evidence>
<proteinExistence type="inferred from homology"/>
<dbReference type="PROSITE" id="PS51088">
    <property type="entry name" value="TEA_2"/>
    <property type="match status" value="1"/>
</dbReference>
<feature type="region of interest" description="Disordered" evidence="3">
    <location>
        <begin position="512"/>
        <end position="554"/>
    </location>
</feature>
<sequence>MSRYGPSHGRVQHNTLSFPSTSRSTTTTKSTSPLRSMAEPSGSPKSLTPQRKHHKLLKDGSEVWSEDVEKVFVEGLREYWESPWATYSRGRSRWRNQFLVDHLKKFGIERSKKQVASHIQVLRNMWRGEPEFHLVAGGEELFMENGLLASPTASTSASATPDPPESSSRYDSLDDLSSSSASSTPDSMTPDFTQMHSSAIPMNYLSPTGSNMGLASLDLGPFSSRSAPSVLDYPYPPSSSSPPAHLQAGVKLEPLHATPGLYNLPPITQSAFPESVDFATSFPLPPPLPRHRVTKLSLWADGMVPFEVDVDRLALTGTHRPDHTSVLIRIKLSISSIDDIHSSPNLHGFQGTMTFSEPWNSDAKCITKSYAGPACMSSEIGSLEATSSPAALSNTAWMSQGYSTALPDSCLTRCKWLETSQDTITQQIVFNEIVVAAFVFHLERTVVSGSPPSAELVAFQKYKPDTRRRHLSQPQFALSPQTAADTNNLPHVYFSNTSAAYSGAGVSPDATLLSRPPMDTPMTSALSPNRIPGVYSPAKMPSGDPAHSAFYPQP</sequence>
<dbReference type="EMBL" id="JANAWD010000456">
    <property type="protein sequence ID" value="KAJ3479196.1"/>
    <property type="molecule type" value="Genomic_DNA"/>
</dbReference>
<comment type="caution">
    <text evidence="5">The sequence shown here is derived from an EMBL/GenBank/DDBJ whole genome shotgun (WGS) entry which is preliminary data.</text>
</comment>
<dbReference type="Proteomes" id="UP001212997">
    <property type="component" value="Unassembled WGS sequence"/>
</dbReference>
<evidence type="ECO:0000313" key="5">
    <source>
        <dbReference type="EMBL" id="KAJ3479196.1"/>
    </source>
</evidence>
<gene>
    <name evidence="5" type="ORF">NLI96_g9231</name>
</gene>
<feature type="DNA-binding region" description="TEA" evidence="2">
    <location>
        <begin position="57"/>
        <end position="129"/>
    </location>
</feature>
<feature type="region of interest" description="Disordered" evidence="3">
    <location>
        <begin position="1"/>
        <end position="54"/>
    </location>
</feature>
<dbReference type="Gene3D" id="6.10.20.40">
    <property type="entry name" value="TEA/ATTS domain"/>
    <property type="match status" value="1"/>
</dbReference>
<keyword evidence="6" id="KW-1185">Reference proteome</keyword>
<reference evidence="5" key="1">
    <citation type="submission" date="2022-07" db="EMBL/GenBank/DDBJ databases">
        <title>Genome Sequence of Physisporinus lineatus.</title>
        <authorList>
            <person name="Buettner E."/>
        </authorList>
    </citation>
    <scope>NUCLEOTIDE SEQUENCE</scope>
    <source>
        <strain evidence="5">VT162</strain>
    </source>
</reference>
<evidence type="ECO:0000256" key="3">
    <source>
        <dbReference type="SAM" id="MobiDB-lite"/>
    </source>
</evidence>
<dbReference type="GO" id="GO:0003700">
    <property type="term" value="F:DNA-binding transcription factor activity"/>
    <property type="evidence" value="ECO:0007669"/>
    <property type="project" value="InterPro"/>
</dbReference>
<evidence type="ECO:0000256" key="2">
    <source>
        <dbReference type="PROSITE-ProRule" id="PRU00505"/>
    </source>
</evidence>
<feature type="compositionally biased region" description="Low complexity" evidence="3">
    <location>
        <begin position="152"/>
        <end position="187"/>
    </location>
</feature>
<evidence type="ECO:0000259" key="4">
    <source>
        <dbReference type="PROSITE" id="PS51088"/>
    </source>
</evidence>
<dbReference type="InterPro" id="IPR000818">
    <property type="entry name" value="TEA/ATTS_dom"/>
</dbReference>
<feature type="compositionally biased region" description="Low complexity" evidence="3">
    <location>
        <begin position="15"/>
        <end position="36"/>
    </location>
</feature>
<name>A0AAD5V0J7_9APHY</name>
<dbReference type="Pfam" id="PF01285">
    <property type="entry name" value="TEA"/>
    <property type="match status" value="1"/>
</dbReference>
<protein>
    <recommendedName>
        <fullName evidence="4">TEA domain-containing protein</fullName>
    </recommendedName>
</protein>
<dbReference type="InterPro" id="IPR038096">
    <property type="entry name" value="TEA/ATTS_sf"/>
</dbReference>
<dbReference type="AlphaFoldDB" id="A0AAD5V0J7"/>
<feature type="region of interest" description="Disordered" evidence="3">
    <location>
        <begin position="152"/>
        <end position="194"/>
    </location>
</feature>